<reference evidence="1" key="2">
    <citation type="journal article" date="2022" name="New Phytol.">
        <title>Evolutionary transition to the ectomycorrhizal habit in the genomes of a hyperdiverse lineage of mushroom-forming fungi.</title>
        <authorList>
            <person name="Looney B."/>
            <person name="Miyauchi S."/>
            <person name="Morin E."/>
            <person name="Drula E."/>
            <person name="Courty P.E."/>
            <person name="Kohler A."/>
            <person name="Kuo A."/>
            <person name="LaButti K."/>
            <person name="Pangilinan J."/>
            <person name="Lipzen A."/>
            <person name="Riley R."/>
            <person name="Andreopoulos W."/>
            <person name="He G."/>
            <person name="Johnson J."/>
            <person name="Nolan M."/>
            <person name="Tritt A."/>
            <person name="Barry K.W."/>
            <person name="Grigoriev I.V."/>
            <person name="Nagy L.G."/>
            <person name="Hibbett D."/>
            <person name="Henrissat B."/>
            <person name="Matheny P.B."/>
            <person name="Labbe J."/>
            <person name="Martin F.M."/>
        </authorList>
    </citation>
    <scope>NUCLEOTIDE SEQUENCE</scope>
    <source>
        <strain evidence="1">HHB10654</strain>
    </source>
</reference>
<sequence>MSFNTLTSSNLHNTMQALQYADGPVSRLSIDMLQYIFEVCRTWRVLAHRTPTLWTIITMSDKKLHEPQFLFDRVYFLRSQQCSLTVYLDLRSITSVPYIEELYQRLLPQLWRIRSFTVRAKDDHPILAALYALLTQPMPRLERFEIERPRNSAWGHPGHTPLSEPLWPALPTPIVPISVTLKSLTVCGVHLDWTRWSFAGLQELVISDLPNPIRPSIEALSTLLQTCADTLQHLELQAAAPVEEVPNGEGDVVVVPIRRQAQARVVLPHLRTLVLGYVEPSDATTFVVNFECPAVRALTLCDIARDLIPVAQRDAFWTDAYALLSVLLPSACPMPSVEELTLKGVFTSSSPMVPIQLLTSFPRLTSLTLDDSSESFIEALACDPRVAFPECDPQTLPAFPAAHLQHFTAAYAPFNLIGQVFEHRTMQADGPYPVLNSLAIFDPALSAAVPPQALAGQLAMFANRVVLHAAWVPKTRPHWTAGWDRTSGPMSTGYNQFASAPFVMDVVDEEAAYFDTPTSPVFVQA</sequence>
<proteinExistence type="predicted"/>
<name>A0ACB8SSP5_9AGAM</name>
<gene>
    <name evidence="1" type="ORF">BV25DRAFT_1178625</name>
</gene>
<dbReference type="EMBL" id="MU277230">
    <property type="protein sequence ID" value="KAI0058980.1"/>
    <property type="molecule type" value="Genomic_DNA"/>
</dbReference>
<organism evidence="1 2">
    <name type="scientific">Artomyces pyxidatus</name>
    <dbReference type="NCBI Taxonomy" id="48021"/>
    <lineage>
        <taxon>Eukaryota</taxon>
        <taxon>Fungi</taxon>
        <taxon>Dikarya</taxon>
        <taxon>Basidiomycota</taxon>
        <taxon>Agaricomycotina</taxon>
        <taxon>Agaricomycetes</taxon>
        <taxon>Russulales</taxon>
        <taxon>Auriscalpiaceae</taxon>
        <taxon>Artomyces</taxon>
    </lineage>
</organism>
<protein>
    <submittedName>
        <fullName evidence="1">Uncharacterized protein</fullName>
    </submittedName>
</protein>
<reference evidence="1" key="1">
    <citation type="submission" date="2021-03" db="EMBL/GenBank/DDBJ databases">
        <authorList>
            <consortium name="DOE Joint Genome Institute"/>
            <person name="Ahrendt S."/>
            <person name="Looney B.P."/>
            <person name="Miyauchi S."/>
            <person name="Morin E."/>
            <person name="Drula E."/>
            <person name="Courty P.E."/>
            <person name="Chicoki N."/>
            <person name="Fauchery L."/>
            <person name="Kohler A."/>
            <person name="Kuo A."/>
            <person name="Labutti K."/>
            <person name="Pangilinan J."/>
            <person name="Lipzen A."/>
            <person name="Riley R."/>
            <person name="Andreopoulos W."/>
            <person name="He G."/>
            <person name="Johnson J."/>
            <person name="Barry K.W."/>
            <person name="Grigoriev I.V."/>
            <person name="Nagy L."/>
            <person name="Hibbett D."/>
            <person name="Henrissat B."/>
            <person name="Matheny P.B."/>
            <person name="Labbe J."/>
            <person name="Martin F."/>
        </authorList>
    </citation>
    <scope>NUCLEOTIDE SEQUENCE</scope>
    <source>
        <strain evidence="1">HHB10654</strain>
    </source>
</reference>
<dbReference type="Proteomes" id="UP000814140">
    <property type="component" value="Unassembled WGS sequence"/>
</dbReference>
<evidence type="ECO:0000313" key="2">
    <source>
        <dbReference type="Proteomes" id="UP000814140"/>
    </source>
</evidence>
<keyword evidence="2" id="KW-1185">Reference proteome</keyword>
<evidence type="ECO:0000313" key="1">
    <source>
        <dbReference type="EMBL" id="KAI0058980.1"/>
    </source>
</evidence>
<comment type="caution">
    <text evidence="1">The sequence shown here is derived from an EMBL/GenBank/DDBJ whole genome shotgun (WGS) entry which is preliminary data.</text>
</comment>
<accession>A0ACB8SSP5</accession>